<accession>A0ABQ9KWJ3</accession>
<protein>
    <recommendedName>
        <fullName evidence="5">Peptidase S26 domain-containing protein</fullName>
    </recommendedName>
</protein>
<keyword evidence="4" id="KW-1185">Reference proteome</keyword>
<dbReference type="InterPro" id="IPR036286">
    <property type="entry name" value="LexA/Signal_pep-like_sf"/>
</dbReference>
<dbReference type="PROSITE" id="PS00501">
    <property type="entry name" value="SPASE_I_1"/>
    <property type="match status" value="1"/>
</dbReference>
<organism evidence="3 4">
    <name type="scientific">Hevea brasiliensis</name>
    <name type="common">Para rubber tree</name>
    <name type="synonym">Siphonia brasiliensis</name>
    <dbReference type="NCBI Taxonomy" id="3981"/>
    <lineage>
        <taxon>Eukaryota</taxon>
        <taxon>Viridiplantae</taxon>
        <taxon>Streptophyta</taxon>
        <taxon>Embryophyta</taxon>
        <taxon>Tracheophyta</taxon>
        <taxon>Spermatophyta</taxon>
        <taxon>Magnoliopsida</taxon>
        <taxon>eudicotyledons</taxon>
        <taxon>Gunneridae</taxon>
        <taxon>Pentapetalae</taxon>
        <taxon>rosids</taxon>
        <taxon>fabids</taxon>
        <taxon>Malpighiales</taxon>
        <taxon>Euphorbiaceae</taxon>
        <taxon>Crotonoideae</taxon>
        <taxon>Micrandreae</taxon>
        <taxon>Hevea</taxon>
    </lineage>
</organism>
<dbReference type="InterPro" id="IPR019756">
    <property type="entry name" value="Pept_S26A_signal_pept_1_Ser-AS"/>
</dbReference>
<keyword evidence="1" id="KW-0645">Protease</keyword>
<evidence type="ECO:0000256" key="1">
    <source>
        <dbReference type="ARBA" id="ARBA00022670"/>
    </source>
</evidence>
<dbReference type="InterPro" id="IPR019533">
    <property type="entry name" value="Peptidase_S26"/>
</dbReference>
<name>A0ABQ9KWJ3_HEVBR</name>
<evidence type="ECO:0008006" key="5">
    <source>
        <dbReference type="Google" id="ProtNLM"/>
    </source>
</evidence>
<sequence length="164" mass="18007">MAIHVTFTYPSHVAPNIASFIGFRVGNYRSLHYCWVRSRIFASPTVQNSDLEPLAPQTSVSLYDTMVGEIFGDNCRSPIAIGLVSLMKLIGSRWLPCNESAPGPKSSDVDKGGTVSCVRKESNTEMIPRPFLRLPLLALAKPRSVPSTSMYPTLDVGDHILVEK</sequence>
<dbReference type="SUPFAM" id="SSF51306">
    <property type="entry name" value="LexA/Signal peptidase"/>
    <property type="match status" value="1"/>
</dbReference>
<evidence type="ECO:0000256" key="2">
    <source>
        <dbReference type="ARBA" id="ARBA00022801"/>
    </source>
</evidence>
<keyword evidence="2" id="KW-0378">Hydrolase</keyword>
<feature type="non-terminal residue" evidence="3">
    <location>
        <position position="164"/>
    </location>
</feature>
<gene>
    <name evidence="3" type="ORF">P3X46_030135</name>
</gene>
<reference evidence="3" key="1">
    <citation type="journal article" date="2023" name="Plant Biotechnol. J.">
        <title>Chromosome-level wild Hevea brasiliensis genome provides new tools for genomic-assisted breeding and valuable loci to elevate rubber yield.</title>
        <authorList>
            <person name="Cheng H."/>
            <person name="Song X."/>
            <person name="Hu Y."/>
            <person name="Wu T."/>
            <person name="Yang Q."/>
            <person name="An Z."/>
            <person name="Feng S."/>
            <person name="Deng Z."/>
            <person name="Wu W."/>
            <person name="Zeng X."/>
            <person name="Tu M."/>
            <person name="Wang X."/>
            <person name="Huang H."/>
        </authorList>
    </citation>
    <scope>NUCLEOTIDE SEQUENCE</scope>
    <source>
        <strain evidence="3">MT/VB/25A 57/8</strain>
    </source>
</reference>
<proteinExistence type="predicted"/>
<dbReference type="CDD" id="cd06530">
    <property type="entry name" value="S26_SPase_I"/>
    <property type="match status" value="1"/>
</dbReference>
<comment type="caution">
    <text evidence="3">The sequence shown here is derived from an EMBL/GenBank/DDBJ whole genome shotgun (WGS) entry which is preliminary data.</text>
</comment>
<dbReference type="Proteomes" id="UP001174677">
    <property type="component" value="Chromosome 16"/>
</dbReference>
<evidence type="ECO:0000313" key="3">
    <source>
        <dbReference type="EMBL" id="KAJ9148039.1"/>
    </source>
</evidence>
<evidence type="ECO:0000313" key="4">
    <source>
        <dbReference type="Proteomes" id="UP001174677"/>
    </source>
</evidence>
<dbReference type="EMBL" id="JARPOI010000016">
    <property type="protein sequence ID" value="KAJ9148039.1"/>
    <property type="molecule type" value="Genomic_DNA"/>
</dbReference>